<proteinExistence type="predicted"/>
<dbReference type="AlphaFoldDB" id="A0A5A5RWB4"/>
<dbReference type="EMBL" id="BHVQ01000008">
    <property type="protein sequence ID" value="GCA78999.1"/>
    <property type="molecule type" value="Genomic_DNA"/>
</dbReference>
<protein>
    <submittedName>
        <fullName evidence="1">Uncharacterized protein</fullName>
    </submittedName>
</protein>
<name>A0A5A5RWB4_MICAE</name>
<accession>A0A5A5RWB4</accession>
<comment type="caution">
    <text evidence="1">The sequence shown here is derived from an EMBL/GenBank/DDBJ whole genome shotgun (WGS) entry which is preliminary data.</text>
</comment>
<gene>
    <name evidence="1" type="ORF">MiTs_00986</name>
</gene>
<evidence type="ECO:0000313" key="2">
    <source>
        <dbReference type="Proteomes" id="UP000324689"/>
    </source>
</evidence>
<organism evidence="1 2">
    <name type="scientific">Microcystis aeruginosa NIES-2521</name>
    <dbReference type="NCBI Taxonomy" id="2303983"/>
    <lineage>
        <taxon>Bacteria</taxon>
        <taxon>Bacillati</taxon>
        <taxon>Cyanobacteriota</taxon>
        <taxon>Cyanophyceae</taxon>
        <taxon>Oscillatoriophycideae</taxon>
        <taxon>Chroococcales</taxon>
        <taxon>Microcystaceae</taxon>
        <taxon>Microcystis</taxon>
    </lineage>
</organism>
<reference evidence="1 2" key="1">
    <citation type="submission" date="2018-09" db="EMBL/GenBank/DDBJ databases">
        <title>Evolutionary history of phycoerythrin pigmentation in the water bloom-forming cyanobacterium Microcystis aeruginosa.</title>
        <authorList>
            <person name="Tanabe Y."/>
            <person name="Tanabe Y."/>
            <person name="Yamaguchi H."/>
        </authorList>
    </citation>
    <scope>NUCLEOTIDE SEQUENCE [LARGE SCALE GENOMIC DNA]</scope>
    <source>
        <strain evidence="1 2">NIES-2521</strain>
    </source>
</reference>
<evidence type="ECO:0000313" key="1">
    <source>
        <dbReference type="EMBL" id="GCA78999.1"/>
    </source>
</evidence>
<dbReference type="Proteomes" id="UP000324689">
    <property type="component" value="Unassembled WGS sequence"/>
</dbReference>
<sequence length="53" mass="5913">MSSWGFAFTPILLKLLDLAGRSYLNGEVQGFRFGKSVVDFMRNFVSVLVLSPT</sequence>